<evidence type="ECO:0000259" key="1">
    <source>
        <dbReference type="Pfam" id="PF00385"/>
    </source>
</evidence>
<feature type="domain" description="Chromo" evidence="1">
    <location>
        <begin position="22"/>
        <end position="65"/>
    </location>
</feature>
<evidence type="ECO:0000313" key="2">
    <source>
        <dbReference type="EMBL" id="MCI79821.1"/>
    </source>
</evidence>
<dbReference type="AlphaFoldDB" id="A0A392UY75"/>
<feature type="non-terminal residue" evidence="2">
    <location>
        <position position="1"/>
    </location>
</feature>
<dbReference type="Proteomes" id="UP000265520">
    <property type="component" value="Unassembled WGS sequence"/>
</dbReference>
<dbReference type="Pfam" id="PF00385">
    <property type="entry name" value="Chromo"/>
    <property type="match status" value="1"/>
</dbReference>
<dbReference type="SUPFAM" id="SSF54160">
    <property type="entry name" value="Chromo domain-like"/>
    <property type="match status" value="1"/>
</dbReference>
<organism evidence="2 3">
    <name type="scientific">Trifolium medium</name>
    <dbReference type="NCBI Taxonomy" id="97028"/>
    <lineage>
        <taxon>Eukaryota</taxon>
        <taxon>Viridiplantae</taxon>
        <taxon>Streptophyta</taxon>
        <taxon>Embryophyta</taxon>
        <taxon>Tracheophyta</taxon>
        <taxon>Spermatophyta</taxon>
        <taxon>Magnoliopsida</taxon>
        <taxon>eudicotyledons</taxon>
        <taxon>Gunneridae</taxon>
        <taxon>Pentapetalae</taxon>
        <taxon>rosids</taxon>
        <taxon>fabids</taxon>
        <taxon>Fabales</taxon>
        <taxon>Fabaceae</taxon>
        <taxon>Papilionoideae</taxon>
        <taxon>50 kb inversion clade</taxon>
        <taxon>NPAAA clade</taxon>
        <taxon>Hologalegina</taxon>
        <taxon>IRL clade</taxon>
        <taxon>Trifolieae</taxon>
        <taxon>Trifolium</taxon>
    </lineage>
</organism>
<sequence length="75" mass="8544">PTVIPELDPFVTGSLIEVKPVAILAYRSVQSPTGEIRQALVHWLGLTPQEATWEALTDLQEHFPQYNLEDKIRFE</sequence>
<keyword evidence="3" id="KW-1185">Reference proteome</keyword>
<dbReference type="InterPro" id="IPR023780">
    <property type="entry name" value="Chromo_domain"/>
</dbReference>
<dbReference type="EMBL" id="LXQA010982073">
    <property type="protein sequence ID" value="MCI79821.1"/>
    <property type="molecule type" value="Genomic_DNA"/>
</dbReference>
<protein>
    <recommendedName>
        <fullName evidence="1">Chromo domain-containing protein</fullName>
    </recommendedName>
</protein>
<accession>A0A392UY75</accession>
<dbReference type="InterPro" id="IPR016197">
    <property type="entry name" value="Chromo-like_dom_sf"/>
</dbReference>
<proteinExistence type="predicted"/>
<feature type="non-terminal residue" evidence="2">
    <location>
        <position position="75"/>
    </location>
</feature>
<evidence type="ECO:0000313" key="3">
    <source>
        <dbReference type="Proteomes" id="UP000265520"/>
    </source>
</evidence>
<comment type="caution">
    <text evidence="2">The sequence shown here is derived from an EMBL/GenBank/DDBJ whole genome shotgun (WGS) entry which is preliminary data.</text>
</comment>
<reference evidence="2 3" key="1">
    <citation type="journal article" date="2018" name="Front. Plant Sci.">
        <title>Red Clover (Trifolium pratense) and Zigzag Clover (T. medium) - A Picture of Genomic Similarities and Differences.</title>
        <authorList>
            <person name="Dluhosova J."/>
            <person name="Istvanek J."/>
            <person name="Nedelnik J."/>
            <person name="Repkova J."/>
        </authorList>
    </citation>
    <scope>NUCLEOTIDE SEQUENCE [LARGE SCALE GENOMIC DNA]</scope>
    <source>
        <strain evidence="3">cv. 10/8</strain>
        <tissue evidence="2">Leaf</tissue>
    </source>
</reference>
<dbReference type="Gene3D" id="2.40.50.40">
    <property type="match status" value="1"/>
</dbReference>
<name>A0A392UY75_9FABA</name>